<evidence type="ECO:0000313" key="2">
    <source>
        <dbReference type="Proteomes" id="UP000692954"/>
    </source>
</evidence>
<dbReference type="AlphaFoldDB" id="A0A8S1MHP0"/>
<organism evidence="1 2">
    <name type="scientific">Paramecium sonneborni</name>
    <dbReference type="NCBI Taxonomy" id="65129"/>
    <lineage>
        <taxon>Eukaryota</taxon>
        <taxon>Sar</taxon>
        <taxon>Alveolata</taxon>
        <taxon>Ciliophora</taxon>
        <taxon>Intramacronucleata</taxon>
        <taxon>Oligohymenophorea</taxon>
        <taxon>Peniculida</taxon>
        <taxon>Parameciidae</taxon>
        <taxon>Paramecium</taxon>
    </lineage>
</organism>
<reference evidence="1" key="1">
    <citation type="submission" date="2021-01" db="EMBL/GenBank/DDBJ databases">
        <authorList>
            <consortium name="Genoscope - CEA"/>
            <person name="William W."/>
        </authorList>
    </citation>
    <scope>NUCLEOTIDE SEQUENCE</scope>
</reference>
<evidence type="ECO:0000313" key="1">
    <source>
        <dbReference type="EMBL" id="CAD8076196.1"/>
    </source>
</evidence>
<sequence>MAKEVQFVKLNSPNNIKKQNQLFCINPIGILNSNQIVKDPEKCDDKKQSHENLIKKYHVQLHASIPTNQSQKTLISKTENFTDKINTKINNIKTKEKENNVFRQHKYQDTKISNHLIRKEKSCFKILQNSKNCDKQEFQQIKVLSINNTLMDKKGSDSNILLPLSSLVRKSQKQKNQPQLLQMNSNALILKDQIAGQDYPKQKSQSQQEMYRSVQEELEDTLIQEEVINQKIKQSSSQFIVKQFFFSLAHKQEGSQENKTKTSNIQKGLNLSQRHLSKSTRAHTQGRQEQIQINKLYEYILEGNY</sequence>
<proteinExistence type="predicted"/>
<dbReference type="OrthoDB" id="305690at2759"/>
<name>A0A8S1MHP0_9CILI</name>
<dbReference type="EMBL" id="CAJJDN010000034">
    <property type="protein sequence ID" value="CAD8076196.1"/>
    <property type="molecule type" value="Genomic_DNA"/>
</dbReference>
<keyword evidence="2" id="KW-1185">Reference proteome</keyword>
<accession>A0A8S1MHP0</accession>
<dbReference type="Proteomes" id="UP000692954">
    <property type="component" value="Unassembled WGS sequence"/>
</dbReference>
<protein>
    <submittedName>
        <fullName evidence="1">Uncharacterized protein</fullName>
    </submittedName>
</protein>
<comment type="caution">
    <text evidence="1">The sequence shown here is derived from an EMBL/GenBank/DDBJ whole genome shotgun (WGS) entry which is preliminary data.</text>
</comment>
<gene>
    <name evidence="1" type="ORF">PSON_ATCC_30995.1.T0340239</name>
</gene>